<organism evidence="14 15">
    <name type="scientific">Macrostomum lignano</name>
    <dbReference type="NCBI Taxonomy" id="282301"/>
    <lineage>
        <taxon>Eukaryota</taxon>
        <taxon>Metazoa</taxon>
        <taxon>Spiralia</taxon>
        <taxon>Lophotrochozoa</taxon>
        <taxon>Platyhelminthes</taxon>
        <taxon>Rhabditophora</taxon>
        <taxon>Macrostomorpha</taxon>
        <taxon>Macrostomida</taxon>
        <taxon>Macrostomidae</taxon>
        <taxon>Macrostomum</taxon>
    </lineage>
</organism>
<keyword evidence="4 10" id="KW-0694">RNA-binding</keyword>
<comment type="subcellular location">
    <subcellularLocation>
        <location evidence="1">Nucleus</location>
    </subcellularLocation>
</comment>
<evidence type="ECO:0000256" key="6">
    <source>
        <dbReference type="ARBA" id="ARBA00023242"/>
    </source>
</evidence>
<feature type="region of interest" description="Disordered" evidence="11">
    <location>
        <begin position="54"/>
        <end position="159"/>
    </location>
</feature>
<feature type="compositionally biased region" description="Basic and acidic residues" evidence="11">
    <location>
        <begin position="63"/>
        <end position="72"/>
    </location>
</feature>
<dbReference type="InterPro" id="IPR012677">
    <property type="entry name" value="Nucleotide-bd_a/b_plait_sf"/>
</dbReference>
<accession>A0A267F4D2</accession>
<evidence type="ECO:0000259" key="12">
    <source>
        <dbReference type="PROSITE" id="PS50102"/>
    </source>
</evidence>
<evidence type="ECO:0000256" key="10">
    <source>
        <dbReference type="PROSITE-ProRule" id="PRU00176"/>
    </source>
</evidence>
<name>A0A267F4D2_9PLAT</name>
<evidence type="ECO:0000256" key="4">
    <source>
        <dbReference type="ARBA" id="ARBA00022884"/>
    </source>
</evidence>
<reference evidence="14 15" key="1">
    <citation type="submission" date="2017-06" db="EMBL/GenBank/DDBJ databases">
        <title>A platform for efficient transgenesis in Macrostomum lignano, a flatworm model organism for stem cell research.</title>
        <authorList>
            <person name="Berezikov E."/>
        </authorList>
    </citation>
    <scope>NUCLEOTIDE SEQUENCE [LARGE SCALE GENOMIC DNA]</scope>
    <source>
        <strain evidence="14">DV1</strain>
        <tissue evidence="14">Whole organism</tissue>
    </source>
</reference>
<keyword evidence="3" id="KW-0507">mRNA processing</keyword>
<dbReference type="InterPro" id="IPR035979">
    <property type="entry name" value="RBD_domain_sf"/>
</dbReference>
<feature type="domain" description="RRM" evidence="12">
    <location>
        <begin position="1"/>
        <end position="54"/>
    </location>
</feature>
<evidence type="ECO:0000256" key="3">
    <source>
        <dbReference type="ARBA" id="ARBA00022664"/>
    </source>
</evidence>
<dbReference type="GO" id="GO:0006397">
    <property type="term" value="P:mRNA processing"/>
    <property type="evidence" value="ECO:0007669"/>
    <property type="project" value="UniProtKB-KW"/>
</dbReference>
<feature type="compositionally biased region" description="Low complexity" evidence="11">
    <location>
        <begin position="98"/>
        <end position="111"/>
    </location>
</feature>
<evidence type="ECO:0000256" key="2">
    <source>
        <dbReference type="ARBA" id="ARBA00015058"/>
    </source>
</evidence>
<evidence type="ECO:0000256" key="8">
    <source>
        <dbReference type="ARBA" id="ARBA00029667"/>
    </source>
</evidence>
<keyword evidence="6" id="KW-0539">Nucleus</keyword>
<evidence type="ECO:0000256" key="7">
    <source>
        <dbReference type="ARBA" id="ARBA00029589"/>
    </source>
</evidence>
<dbReference type="OrthoDB" id="439808at2759"/>
<keyword evidence="15" id="KW-1185">Reference proteome</keyword>
<sequence length="159" mass="17846">SIYDLTVPLDYYSGRMKGYAFVHYNHSSDAKEAHKRLDGTNFLGRAIEIEFARGQRRTPAEMMRMERMEGSGRDTGGTRRRSRSHSRSRGRSGHRRSSASPAAKSSKSSISGDKQKPRNSLSTSRRSRRSPPQSPLPSPNCRQARRSNEKSSSSSRGSR</sequence>
<evidence type="ECO:0000256" key="5">
    <source>
        <dbReference type="ARBA" id="ARBA00023187"/>
    </source>
</evidence>
<protein>
    <recommendedName>
        <fullName evidence="2">Serine/arginine-rich splicing factor 2</fullName>
    </recommendedName>
    <alternativeName>
        <fullName evidence="9">Splicing component, 35 kDa</fullName>
    </alternativeName>
    <alternativeName>
        <fullName evidence="8">Splicing factor SC35</fullName>
    </alternativeName>
    <alternativeName>
        <fullName evidence="7">Splicing factor, arginine/serine-rich 2</fullName>
    </alternativeName>
</protein>
<dbReference type="InterPro" id="IPR051106">
    <property type="entry name" value="RNA-bind/splicing_reg"/>
</dbReference>
<evidence type="ECO:0000256" key="9">
    <source>
        <dbReference type="ARBA" id="ARBA00032663"/>
    </source>
</evidence>
<evidence type="ECO:0000256" key="1">
    <source>
        <dbReference type="ARBA" id="ARBA00004123"/>
    </source>
</evidence>
<feature type="compositionally biased region" description="Basic residues" evidence="11">
    <location>
        <begin position="78"/>
        <end position="97"/>
    </location>
</feature>
<dbReference type="GO" id="GO:0008380">
    <property type="term" value="P:RNA splicing"/>
    <property type="evidence" value="ECO:0007669"/>
    <property type="project" value="UniProtKB-KW"/>
</dbReference>
<feature type="compositionally biased region" description="Low complexity" evidence="11">
    <location>
        <begin position="150"/>
        <end position="159"/>
    </location>
</feature>
<dbReference type="GO" id="GO:0005634">
    <property type="term" value="C:nucleus"/>
    <property type="evidence" value="ECO:0007669"/>
    <property type="project" value="UniProtKB-SubCell"/>
</dbReference>
<evidence type="ECO:0000313" key="13">
    <source>
        <dbReference type="EMBL" id="PAA65139.1"/>
    </source>
</evidence>
<dbReference type="InterPro" id="IPR000504">
    <property type="entry name" value="RRM_dom"/>
</dbReference>
<keyword evidence="5" id="KW-0508">mRNA splicing</keyword>
<dbReference type="Pfam" id="PF00076">
    <property type="entry name" value="RRM_1"/>
    <property type="match status" value="1"/>
</dbReference>
<dbReference type="EMBL" id="NIVC01001679">
    <property type="protein sequence ID" value="PAA65139.1"/>
    <property type="molecule type" value="Genomic_DNA"/>
</dbReference>
<dbReference type="PROSITE" id="PS50102">
    <property type="entry name" value="RRM"/>
    <property type="match status" value="1"/>
</dbReference>
<dbReference type="STRING" id="282301.A0A267F4D2"/>
<evidence type="ECO:0000313" key="15">
    <source>
        <dbReference type="Proteomes" id="UP000215902"/>
    </source>
</evidence>
<dbReference type="GO" id="GO:0003723">
    <property type="term" value="F:RNA binding"/>
    <property type="evidence" value="ECO:0007669"/>
    <property type="project" value="UniProtKB-UniRule"/>
</dbReference>
<evidence type="ECO:0000313" key="14">
    <source>
        <dbReference type="EMBL" id="PAA68628.1"/>
    </source>
</evidence>
<dbReference type="Proteomes" id="UP000215902">
    <property type="component" value="Unassembled WGS sequence"/>
</dbReference>
<gene>
    <name evidence="14" type="ORF">BOX15_Mlig026735g1</name>
    <name evidence="13" type="ORF">BOX15_Mlig026735g3</name>
</gene>
<comment type="caution">
    <text evidence="14">The sequence shown here is derived from an EMBL/GenBank/DDBJ whole genome shotgun (WGS) entry which is preliminary data.</text>
</comment>
<dbReference type="AlphaFoldDB" id="A0A267F4D2"/>
<dbReference type="PANTHER" id="PTHR48028">
    <property type="entry name" value="GLYCINE-RICH RNA-BINDING PROTEIN RZ1A"/>
    <property type="match status" value="1"/>
</dbReference>
<evidence type="ECO:0000256" key="11">
    <source>
        <dbReference type="SAM" id="MobiDB-lite"/>
    </source>
</evidence>
<dbReference type="Gene3D" id="3.30.70.330">
    <property type="match status" value="1"/>
</dbReference>
<dbReference type="EMBL" id="NIVC01001380">
    <property type="protein sequence ID" value="PAA68628.1"/>
    <property type="molecule type" value="Genomic_DNA"/>
</dbReference>
<feature type="non-terminal residue" evidence="14">
    <location>
        <position position="1"/>
    </location>
</feature>
<proteinExistence type="predicted"/>
<dbReference type="PANTHER" id="PTHR48028:SF4">
    <property type="entry name" value="SC35-LIKE SPLICING FACTOR"/>
    <property type="match status" value="1"/>
</dbReference>
<dbReference type="SUPFAM" id="SSF54928">
    <property type="entry name" value="RNA-binding domain, RBD"/>
    <property type="match status" value="1"/>
</dbReference>